<keyword evidence="4" id="KW-0677">Repeat</keyword>
<dbReference type="Proteomes" id="UP000233776">
    <property type="component" value="Chromosome I"/>
</dbReference>
<accession>A0A2N8U201</accession>
<keyword evidence="7" id="KW-0449">Lipoprotein</keyword>
<protein>
    <submittedName>
        <fullName evidence="8">Uncharacterized protein</fullName>
    </submittedName>
</protein>
<name>A0A2N8U201_MYCBV</name>
<keyword evidence="3" id="KW-0732">Signal</keyword>
<evidence type="ECO:0000256" key="3">
    <source>
        <dbReference type="ARBA" id="ARBA00022729"/>
    </source>
</evidence>
<evidence type="ECO:0000256" key="5">
    <source>
        <dbReference type="ARBA" id="ARBA00023136"/>
    </source>
</evidence>
<organism evidence="8 9">
    <name type="scientific">Mycoplasmopsis bovis</name>
    <name type="common">Mycoplasma bovis</name>
    <dbReference type="NCBI Taxonomy" id="28903"/>
    <lineage>
        <taxon>Bacteria</taxon>
        <taxon>Bacillati</taxon>
        <taxon>Mycoplasmatota</taxon>
        <taxon>Mycoplasmoidales</taxon>
        <taxon>Metamycoplasmataceae</taxon>
        <taxon>Mycoplasmopsis</taxon>
    </lineage>
</organism>
<keyword evidence="2" id="KW-1003">Cell membrane</keyword>
<sequence length="340" mass="37603">MKMNRKILFSLSAISSVATVPLLAAKCGNTQGLDKAIKTLNLGEINVYEDLKLDTPGEKHILNALAKANDTKEVKIDLSQLEAKDIKSTGAVIIEAKKDSKLYSGRIQVTFTSKKVKRVDISTVKKENLGGISNYTGVKEMATILRKEFSLPNLSEKDITITLDSAATNDKEGKLIVISNPDSEHIFGKFEIVLPKLAPLGNNVKLVSEYITKFKAQAKKMEDNSKNITKWEASEESKKQDFEKIATGIKEVAAKLKDKYTKTAEKLEQAIKGKNDIDNDEFNNLNIDISLVSVAYDSTVKHKTNGKVTTDYTEIMDELKKVAKPKDGSKEAEILIDFSN</sequence>
<dbReference type="EMBL" id="LT578453">
    <property type="protein sequence ID" value="SBO46036.1"/>
    <property type="molecule type" value="Genomic_DNA"/>
</dbReference>
<evidence type="ECO:0000313" key="8">
    <source>
        <dbReference type="EMBL" id="SBO46036.1"/>
    </source>
</evidence>
<dbReference type="AlphaFoldDB" id="A0A2N8U201"/>
<evidence type="ECO:0000256" key="1">
    <source>
        <dbReference type="ARBA" id="ARBA00004193"/>
    </source>
</evidence>
<dbReference type="RefSeq" id="WP_101456680.1">
    <property type="nucleotide sequence ID" value="NZ_CP022589.1"/>
</dbReference>
<dbReference type="InterPro" id="IPR049890">
    <property type="entry name" value="VlpA-F-like_signal"/>
</dbReference>
<evidence type="ECO:0000256" key="7">
    <source>
        <dbReference type="ARBA" id="ARBA00023288"/>
    </source>
</evidence>
<reference evidence="8 9" key="1">
    <citation type="submission" date="2016-06" db="EMBL/GenBank/DDBJ databases">
        <authorList>
            <person name="Kjaerup R.B."/>
            <person name="Dalgaard T.S."/>
            <person name="Juul-Madsen H.R."/>
        </authorList>
    </citation>
    <scope>NUCLEOTIDE SEQUENCE [LARGE SCALE GENOMIC DNA]</scope>
    <source>
        <strain evidence="8">JF4278</strain>
    </source>
</reference>
<evidence type="ECO:0000256" key="2">
    <source>
        <dbReference type="ARBA" id="ARBA00022475"/>
    </source>
</evidence>
<comment type="subcellular location">
    <subcellularLocation>
        <location evidence="1">Cell membrane</location>
        <topology evidence="1">Lipid-anchor</topology>
    </subcellularLocation>
</comment>
<evidence type="ECO:0000313" key="9">
    <source>
        <dbReference type="Proteomes" id="UP000233776"/>
    </source>
</evidence>
<proteinExistence type="predicted"/>
<dbReference type="GO" id="GO:0005886">
    <property type="term" value="C:plasma membrane"/>
    <property type="evidence" value="ECO:0007669"/>
    <property type="project" value="UniProtKB-SubCell"/>
</dbReference>
<evidence type="ECO:0000256" key="4">
    <source>
        <dbReference type="ARBA" id="ARBA00022737"/>
    </source>
</evidence>
<gene>
    <name evidence="8" type="ORF">MBOVJF4278_00262</name>
</gene>
<dbReference type="NCBIfam" id="NF033817">
    <property type="entry name" value="Mplas_variab_LP"/>
    <property type="match status" value="1"/>
</dbReference>
<keyword evidence="6" id="KW-0564">Palmitate</keyword>
<keyword evidence="5" id="KW-0472">Membrane</keyword>
<evidence type="ECO:0000256" key="6">
    <source>
        <dbReference type="ARBA" id="ARBA00023139"/>
    </source>
</evidence>